<evidence type="ECO:0000313" key="9">
    <source>
        <dbReference type="EMBL" id="QDT53457.1"/>
    </source>
</evidence>
<comment type="subcellular location">
    <subcellularLocation>
        <location evidence="1">Membrane</location>
        <topology evidence="1">Multi-pass membrane protein</topology>
    </subcellularLocation>
</comment>
<feature type="transmembrane region" description="Helical" evidence="7">
    <location>
        <begin position="100"/>
        <end position="119"/>
    </location>
</feature>
<dbReference type="Gene3D" id="1.20.1530.20">
    <property type="match status" value="1"/>
</dbReference>
<reference evidence="9 10" key="1">
    <citation type="submission" date="2019-02" db="EMBL/GenBank/DDBJ databases">
        <title>Deep-cultivation of Planctomycetes and their phenomic and genomic characterization uncovers novel biology.</title>
        <authorList>
            <person name="Wiegand S."/>
            <person name="Jogler M."/>
            <person name="Boedeker C."/>
            <person name="Pinto D."/>
            <person name="Vollmers J."/>
            <person name="Rivas-Marin E."/>
            <person name="Kohn T."/>
            <person name="Peeters S.H."/>
            <person name="Heuer A."/>
            <person name="Rast P."/>
            <person name="Oberbeckmann S."/>
            <person name="Bunk B."/>
            <person name="Jeske O."/>
            <person name="Meyerdierks A."/>
            <person name="Storesund J.E."/>
            <person name="Kallscheuer N."/>
            <person name="Luecker S."/>
            <person name="Lage O.M."/>
            <person name="Pohl T."/>
            <person name="Merkel B.J."/>
            <person name="Hornburger P."/>
            <person name="Mueller R.-W."/>
            <person name="Bruemmer F."/>
            <person name="Labrenz M."/>
            <person name="Spormann A.M."/>
            <person name="Op den Camp H."/>
            <person name="Overmann J."/>
            <person name="Amann R."/>
            <person name="Jetten M.S.M."/>
            <person name="Mascher T."/>
            <person name="Medema M.H."/>
            <person name="Devos D.P."/>
            <person name="Kaster A.-K."/>
            <person name="Ovreas L."/>
            <person name="Rohde M."/>
            <person name="Galperin M.Y."/>
            <person name="Jogler C."/>
        </authorList>
    </citation>
    <scope>NUCLEOTIDE SEQUENCE [LARGE SCALE GENOMIC DNA]</scope>
    <source>
        <strain evidence="9 10">Pan44</strain>
    </source>
</reference>
<evidence type="ECO:0000256" key="6">
    <source>
        <dbReference type="ARBA" id="ARBA00023136"/>
    </source>
</evidence>
<dbReference type="PANTHER" id="PTHR32468">
    <property type="entry name" value="CATION/H + ANTIPORTER"/>
    <property type="match status" value="1"/>
</dbReference>
<feature type="transmembrane region" description="Helical" evidence="7">
    <location>
        <begin position="241"/>
        <end position="265"/>
    </location>
</feature>
<keyword evidence="4 7" id="KW-1133">Transmembrane helix</keyword>
<feature type="transmembrane region" description="Helical" evidence="7">
    <location>
        <begin position="359"/>
        <end position="377"/>
    </location>
</feature>
<feature type="transmembrane region" description="Helical" evidence="7">
    <location>
        <begin position="305"/>
        <end position="324"/>
    </location>
</feature>
<dbReference type="RefSeq" id="WP_231754245.1">
    <property type="nucleotide sequence ID" value="NZ_CP036271.1"/>
</dbReference>
<evidence type="ECO:0000256" key="2">
    <source>
        <dbReference type="ARBA" id="ARBA00022448"/>
    </source>
</evidence>
<feature type="transmembrane region" description="Helical" evidence="7">
    <location>
        <begin position="139"/>
        <end position="159"/>
    </location>
</feature>
<name>A0A517SBD8_9PLAN</name>
<dbReference type="GO" id="GO:0015297">
    <property type="term" value="F:antiporter activity"/>
    <property type="evidence" value="ECO:0007669"/>
    <property type="project" value="InterPro"/>
</dbReference>
<feature type="transmembrane region" description="Helical" evidence="7">
    <location>
        <begin position="21"/>
        <end position="42"/>
    </location>
</feature>
<proteinExistence type="predicted"/>
<feature type="transmembrane region" description="Helical" evidence="7">
    <location>
        <begin position="330"/>
        <end position="347"/>
    </location>
</feature>
<dbReference type="GO" id="GO:0016020">
    <property type="term" value="C:membrane"/>
    <property type="evidence" value="ECO:0007669"/>
    <property type="project" value="UniProtKB-SubCell"/>
</dbReference>
<dbReference type="EMBL" id="CP036271">
    <property type="protein sequence ID" value="QDT53457.1"/>
    <property type="molecule type" value="Genomic_DNA"/>
</dbReference>
<dbReference type="InParanoid" id="A0A517SBD8"/>
<feature type="domain" description="Cation/H+ exchanger transmembrane" evidence="8">
    <location>
        <begin position="87"/>
        <end position="473"/>
    </location>
</feature>
<gene>
    <name evidence="9" type="primary">nhaS3_1</name>
    <name evidence="9" type="ORF">Pan44_14740</name>
</gene>
<feature type="transmembrane region" description="Helical" evidence="7">
    <location>
        <begin position="271"/>
        <end position="293"/>
    </location>
</feature>
<dbReference type="AlphaFoldDB" id="A0A517SBD8"/>
<dbReference type="GO" id="GO:1902600">
    <property type="term" value="P:proton transmembrane transport"/>
    <property type="evidence" value="ECO:0007669"/>
    <property type="project" value="InterPro"/>
</dbReference>
<keyword evidence="10" id="KW-1185">Reference proteome</keyword>
<evidence type="ECO:0000259" key="8">
    <source>
        <dbReference type="Pfam" id="PF00999"/>
    </source>
</evidence>
<evidence type="ECO:0000256" key="4">
    <source>
        <dbReference type="ARBA" id="ARBA00022989"/>
    </source>
</evidence>
<evidence type="ECO:0000313" key="10">
    <source>
        <dbReference type="Proteomes" id="UP000315700"/>
    </source>
</evidence>
<accession>A0A517SBD8</accession>
<feature type="transmembrane region" description="Helical" evidence="7">
    <location>
        <begin position="448"/>
        <end position="473"/>
    </location>
</feature>
<protein>
    <submittedName>
        <fullName evidence="9">High-affinity Na(+)/H(+) antiporter NhaS3</fullName>
    </submittedName>
</protein>
<keyword evidence="2" id="KW-0813">Transport</keyword>
<dbReference type="KEGG" id="ccos:Pan44_14740"/>
<dbReference type="InterPro" id="IPR050794">
    <property type="entry name" value="CPA2_transporter"/>
</dbReference>
<dbReference type="InterPro" id="IPR038770">
    <property type="entry name" value="Na+/solute_symporter_sf"/>
</dbReference>
<feature type="transmembrane region" description="Helical" evidence="7">
    <location>
        <begin position="206"/>
        <end position="229"/>
    </location>
</feature>
<dbReference type="Proteomes" id="UP000315700">
    <property type="component" value="Chromosome"/>
</dbReference>
<dbReference type="PANTHER" id="PTHR32468:SF0">
    <property type="entry name" value="K(+)_H(+) ANTIPORTER 1"/>
    <property type="match status" value="1"/>
</dbReference>
<keyword evidence="3 7" id="KW-0812">Transmembrane</keyword>
<evidence type="ECO:0000256" key="1">
    <source>
        <dbReference type="ARBA" id="ARBA00004141"/>
    </source>
</evidence>
<evidence type="ECO:0000256" key="3">
    <source>
        <dbReference type="ARBA" id="ARBA00022692"/>
    </source>
</evidence>
<feature type="transmembrane region" description="Helical" evidence="7">
    <location>
        <begin position="171"/>
        <end position="194"/>
    </location>
</feature>
<organism evidence="9 10">
    <name type="scientific">Caulifigura coniformis</name>
    <dbReference type="NCBI Taxonomy" id="2527983"/>
    <lineage>
        <taxon>Bacteria</taxon>
        <taxon>Pseudomonadati</taxon>
        <taxon>Planctomycetota</taxon>
        <taxon>Planctomycetia</taxon>
        <taxon>Planctomycetales</taxon>
        <taxon>Planctomycetaceae</taxon>
        <taxon>Caulifigura</taxon>
    </lineage>
</organism>
<dbReference type="InterPro" id="IPR006153">
    <property type="entry name" value="Cation/H_exchanger_TM"/>
</dbReference>
<feature type="transmembrane region" description="Helical" evidence="7">
    <location>
        <begin position="70"/>
        <end position="88"/>
    </location>
</feature>
<evidence type="ECO:0000256" key="5">
    <source>
        <dbReference type="ARBA" id="ARBA00023065"/>
    </source>
</evidence>
<evidence type="ECO:0000256" key="7">
    <source>
        <dbReference type="SAM" id="Phobius"/>
    </source>
</evidence>
<dbReference type="Pfam" id="PF00999">
    <property type="entry name" value="Na_H_Exchanger"/>
    <property type="match status" value="1"/>
</dbReference>
<keyword evidence="5" id="KW-0406">Ion transport</keyword>
<keyword evidence="6 7" id="KW-0472">Membrane</keyword>
<sequence>MAAPEALPALPPGKRRAAVGLGLYSLLLIQAVSSFLIVRWMGERNAFGIVASHVPAATATSAPRASAVDIEFHVLVTLVAVIGAGHLLARLFRRWGQPPVVGEVVAGICLGPSVLGYFAPSLMHQLIPSTTADPQGAVAAALKMIGELGVLLYMFVVGLDLNLVKLRNKAGAAVAISHASILFPFVLGAVLSLWLHPLYAPENIAFTPFALFLGIAMSITAFPVLARILTDRNLETTPLGMMAMACAAADDATAWCLLAVVVGIVQTQAGSTIAVCLSALGYILAMFVVVRPLVVAWCRRVDLQVGALTNGVLAAGCVGALLSALITKTIGIHAIFGAFLLGAVIPSDSRVAGFLKTRLRDSVTVLLLPAFFAYTGMRTQIGLVSGWQQWLAVAVIIVVATAGKFGGTVMAARWTGIGWRDSAALGVLMNTRGLMELIVLNIGLDLGVISPTLFAMMVLMALVTTISTSPILARLMPESLKAEPPTLAPARPPLR</sequence>
<feature type="transmembrane region" description="Helical" evidence="7">
    <location>
        <begin position="389"/>
        <end position="411"/>
    </location>
</feature>